<dbReference type="KEGG" id="whj:H9Q79_09730"/>
<feature type="transmembrane region" description="Helical" evidence="1">
    <location>
        <begin position="129"/>
        <end position="149"/>
    </location>
</feature>
<dbReference type="RefSeq" id="WP_118647448.1">
    <property type="nucleotide sequence ID" value="NZ_CP060635.1"/>
</dbReference>
<dbReference type="InterPro" id="IPR017946">
    <property type="entry name" value="PLC-like_Pdiesterase_TIM-brl"/>
</dbReference>
<feature type="transmembrane region" description="Helical" evidence="1">
    <location>
        <begin position="224"/>
        <end position="252"/>
    </location>
</feature>
<evidence type="ECO:0000259" key="2">
    <source>
        <dbReference type="PROSITE" id="PS51704"/>
    </source>
</evidence>
<dbReference type="Pfam" id="PF03009">
    <property type="entry name" value="GDPD"/>
    <property type="match status" value="1"/>
</dbReference>
<dbReference type="GO" id="GO:0006629">
    <property type="term" value="P:lipid metabolic process"/>
    <property type="evidence" value="ECO:0007669"/>
    <property type="project" value="InterPro"/>
</dbReference>
<evidence type="ECO:0000256" key="1">
    <source>
        <dbReference type="SAM" id="Phobius"/>
    </source>
</evidence>
<dbReference type="Pfam" id="PF10110">
    <property type="entry name" value="GPDPase_memb"/>
    <property type="match status" value="1"/>
</dbReference>
<accession>A0A7G9G8V1</accession>
<dbReference type="GO" id="GO:0008081">
    <property type="term" value="F:phosphoric diester hydrolase activity"/>
    <property type="evidence" value="ECO:0007669"/>
    <property type="project" value="InterPro"/>
</dbReference>
<protein>
    <submittedName>
        <fullName evidence="3">Glycerophosphoryl diester phosphodiesterase membrane domain-containing protein</fullName>
    </submittedName>
</protein>
<dbReference type="EMBL" id="CP060635">
    <property type="protein sequence ID" value="QNM07233.1"/>
    <property type="molecule type" value="Genomic_DNA"/>
</dbReference>
<dbReference type="Gene3D" id="3.20.20.190">
    <property type="entry name" value="Phosphatidylinositol (PI) phosphodiesterase"/>
    <property type="match status" value="1"/>
</dbReference>
<sequence>MRTQRNYGLGAVFDVALRNWDTLFIFEIVYRLFGFIVWLPLQRYLLSLLPALVGETYLGQDNFALVFRYPAAIILLVSVLMMTGLFIFYEIITLFIYCEKGWKRERVKIIVLLKETAGKAAGLFVPKRLPVFLLLPAVMFSAFSFISGYMGGISVPEFILEYIFQDKLLLPLFIGGTIFLHFVLFRYLFCLPEFLLEGGSFGKAWRQSLALLKKNRFSPLWKTIFYFLIFSLSAFVAAAGGILLLAAGIRGAAGIEAGRGVFRLYFTSLRGVWSIVIGALASVFLCACIVVLYHRAGGSLRPEKTKRKWNIGRSLLRAASSFGILVILIFFSESEIGGNIPGWGSNQIQVIAHRAGAAFAPENTEAALKCAIQDQASVAEIDVQQLKDGTLVVMHDTNFKRTTGKNLDVWDADYAVIRDLDAGGHISADYRGEPVPTLESMLLAAKGHIRLMIELKSTGREQGLEEQTLSLINKYGMQDQCMIASMDMEILKRVKSLEPDMQTVYISVLLLTQGQALKEIDAYSVETTSLSAELVYQAHLQGKQVYAWTANSERSINKILRCHTDGLVTDNVLLAQYYIEEKQADLFLREFTNWFFGPLSGE</sequence>
<gene>
    <name evidence="3" type="ORF">H9Q79_09730</name>
</gene>
<feature type="transmembrane region" description="Helical" evidence="1">
    <location>
        <begin position="169"/>
        <end position="189"/>
    </location>
</feature>
<dbReference type="InterPro" id="IPR018476">
    <property type="entry name" value="GlyceroP-diester-Pdiesterase_M"/>
</dbReference>
<dbReference type="PANTHER" id="PTHR46211">
    <property type="entry name" value="GLYCEROPHOSPHORYL DIESTER PHOSPHODIESTERASE"/>
    <property type="match status" value="1"/>
</dbReference>
<keyword evidence="1" id="KW-1133">Transmembrane helix</keyword>
<feature type="domain" description="GP-PDE" evidence="2">
    <location>
        <begin position="348"/>
        <end position="579"/>
    </location>
</feature>
<dbReference type="InterPro" id="IPR030395">
    <property type="entry name" value="GP_PDE_dom"/>
</dbReference>
<dbReference type="Proteomes" id="UP000515860">
    <property type="component" value="Chromosome"/>
</dbReference>
<keyword evidence="1" id="KW-0812">Transmembrane</keyword>
<name>A0A7G9G8V1_9FIRM</name>
<evidence type="ECO:0000313" key="3">
    <source>
        <dbReference type="EMBL" id="QNM07233.1"/>
    </source>
</evidence>
<dbReference type="AlphaFoldDB" id="A0A7G9G8V1"/>
<feature type="transmembrane region" description="Helical" evidence="1">
    <location>
        <begin position="314"/>
        <end position="331"/>
    </location>
</feature>
<keyword evidence="1" id="KW-0472">Membrane</keyword>
<dbReference type="PROSITE" id="PS51704">
    <property type="entry name" value="GP_PDE"/>
    <property type="match status" value="1"/>
</dbReference>
<organism evidence="3 4">
    <name type="scientific">Wansuia hejianensis</name>
    <dbReference type="NCBI Taxonomy" id="2763667"/>
    <lineage>
        <taxon>Bacteria</taxon>
        <taxon>Bacillati</taxon>
        <taxon>Bacillota</taxon>
        <taxon>Clostridia</taxon>
        <taxon>Lachnospirales</taxon>
        <taxon>Lachnospiraceae</taxon>
        <taxon>Wansuia</taxon>
    </lineage>
</organism>
<proteinExistence type="predicted"/>
<dbReference type="PANTHER" id="PTHR46211:SF8">
    <property type="entry name" value="PHOSPHODIESTERASE"/>
    <property type="match status" value="1"/>
</dbReference>
<dbReference type="SUPFAM" id="SSF51695">
    <property type="entry name" value="PLC-like phosphodiesterases"/>
    <property type="match status" value="1"/>
</dbReference>
<evidence type="ECO:0000313" key="4">
    <source>
        <dbReference type="Proteomes" id="UP000515860"/>
    </source>
</evidence>
<feature type="transmembrane region" description="Helical" evidence="1">
    <location>
        <begin position="272"/>
        <end position="293"/>
    </location>
</feature>
<keyword evidence="4" id="KW-1185">Reference proteome</keyword>
<feature type="transmembrane region" description="Helical" evidence="1">
    <location>
        <begin position="71"/>
        <end position="98"/>
    </location>
</feature>
<reference evidence="3 4" key="1">
    <citation type="submission" date="2020-08" db="EMBL/GenBank/DDBJ databases">
        <authorList>
            <person name="Liu C."/>
            <person name="Sun Q."/>
        </authorList>
    </citation>
    <scope>NUCLEOTIDE SEQUENCE [LARGE SCALE GENOMIC DNA]</scope>
    <source>
        <strain evidence="3 4">NSJ-29</strain>
    </source>
</reference>